<keyword evidence="4 8" id="KW-0949">S-adenosyl-L-methionine</keyword>
<evidence type="ECO:0000256" key="6">
    <source>
        <dbReference type="ARBA" id="ARBA00022884"/>
    </source>
</evidence>
<accession>A0A075GYY5</accession>
<dbReference type="GO" id="GO:0000049">
    <property type="term" value="F:tRNA binding"/>
    <property type="evidence" value="ECO:0007669"/>
    <property type="project" value="UniProtKB-UniRule"/>
</dbReference>
<dbReference type="AlphaFoldDB" id="A0A075GYY5"/>
<evidence type="ECO:0000256" key="7">
    <source>
        <dbReference type="ARBA" id="ARBA00039099"/>
    </source>
</evidence>
<dbReference type="InterPro" id="IPR042296">
    <property type="entry name" value="tRNA_met_Trm1_C"/>
</dbReference>
<keyword evidence="2 8" id="KW-0489">Methyltransferase</keyword>
<comment type="similarity">
    <text evidence="8">Belongs to the class I-like SAM-binding methyltransferase superfamily. Trm1 family.</text>
</comment>
<gene>
    <name evidence="9" type="primary">TRMT1</name>
    <name evidence="9" type="synonym">trm1</name>
</gene>
<evidence type="ECO:0000256" key="2">
    <source>
        <dbReference type="ARBA" id="ARBA00022603"/>
    </source>
</evidence>
<evidence type="ECO:0000256" key="5">
    <source>
        <dbReference type="ARBA" id="ARBA00022694"/>
    </source>
</evidence>
<dbReference type="PROSITE" id="PS51626">
    <property type="entry name" value="SAM_MT_TRM1"/>
    <property type="match status" value="1"/>
</dbReference>
<evidence type="ECO:0000256" key="4">
    <source>
        <dbReference type="ARBA" id="ARBA00022691"/>
    </source>
</evidence>
<protein>
    <recommendedName>
        <fullName evidence="7">tRNA (guanine(26)-N(2))-dimethyltransferase</fullName>
        <ecNumber evidence="7">2.1.1.216</ecNumber>
    </recommendedName>
</protein>
<keyword evidence="5 8" id="KW-0819">tRNA processing</keyword>
<organism evidence="9">
    <name type="scientific">uncultured marine group II/III euryarchaeote KM3_202_H06</name>
    <dbReference type="NCBI Taxonomy" id="1457980"/>
    <lineage>
        <taxon>Archaea</taxon>
        <taxon>Methanobacteriati</taxon>
        <taxon>Methanobacteriota</taxon>
        <taxon>environmental samples</taxon>
    </lineage>
</organism>
<reference evidence="9" key="1">
    <citation type="journal article" date="2014" name="Genome Biol. Evol.">
        <title>Pangenome evidence for extensive interdomain horizontal transfer affecting lineage core and shell genes in uncultured planktonic thaumarchaeota and euryarchaeota.</title>
        <authorList>
            <person name="Deschamps P."/>
            <person name="Zivanovic Y."/>
            <person name="Moreira D."/>
            <person name="Rodriguez-Valera F."/>
            <person name="Lopez-Garcia P."/>
        </authorList>
    </citation>
    <scope>NUCLEOTIDE SEQUENCE</scope>
</reference>
<dbReference type="InterPro" id="IPR002905">
    <property type="entry name" value="Trm1"/>
</dbReference>
<keyword evidence="1 8" id="KW-0820">tRNA-binding</keyword>
<name>A0A075GYY5_9EURY</name>
<evidence type="ECO:0000313" key="9">
    <source>
        <dbReference type="EMBL" id="AIF07447.1"/>
    </source>
</evidence>
<dbReference type="EC" id="2.1.1.216" evidence="7"/>
<evidence type="ECO:0000256" key="3">
    <source>
        <dbReference type="ARBA" id="ARBA00022679"/>
    </source>
</evidence>
<dbReference type="Gene3D" id="3.40.50.150">
    <property type="entry name" value="Vaccinia Virus protein VP39"/>
    <property type="match status" value="1"/>
</dbReference>
<dbReference type="InterPro" id="IPR029063">
    <property type="entry name" value="SAM-dependent_MTases_sf"/>
</dbReference>
<dbReference type="Pfam" id="PF02005">
    <property type="entry name" value="TRM"/>
    <property type="match status" value="1"/>
</dbReference>
<sequence length="443" mass="47723">MESPEPEGWPGVLHREGRTLCRLAVDPAGAGSGPATKGEGAIFHNPAMAGSRTRSVLLMQHAIEAGLVGDSTVYALDGLSASGLRARRWLNELPADTAARISATMSDMDPVALDWAMRCHEEFPPEHGKGELIAHLGDLRKTVLEHGRHWVDIDPYGSPLPFLDTAIQSLARRGVMEVSATDSAALTGSSKNALLRRYGARVRTDGLAHDSGLRVLLATVARTAARHDRSIEPLMSIWESHHLRVSLRVVRTVEGANRVEGSLGWRVGSPTVEEVGLSISAGLHPETTLDSLPMHCFLPLSHPVERSDKRVSGPLWIGPIGQSEAMASLTEERALEICGPIASEVDAVGWSEKDFEYERRRIARSVRHISDEAAVIDAPHLILVDDLSSWLGSGSPPSPSGMVEALRGAGHRSAVAHYGRPAFRTDAPWDVIVGATRGLQPPM</sequence>
<dbReference type="SUPFAM" id="SSF53335">
    <property type="entry name" value="S-adenosyl-L-methionine-dependent methyltransferases"/>
    <property type="match status" value="1"/>
</dbReference>
<dbReference type="PANTHER" id="PTHR10631:SF3">
    <property type="entry name" value="TRNA (GUANINE(26)-N(2))-DIMETHYLTRANSFERASE"/>
    <property type="match status" value="1"/>
</dbReference>
<dbReference type="PANTHER" id="PTHR10631">
    <property type="entry name" value="N 2 ,N 2 -DIMETHYLGUANOSINE TRNA METHYLTRANSFERASE"/>
    <property type="match status" value="1"/>
</dbReference>
<dbReference type="Gene3D" id="3.30.56.70">
    <property type="entry name" value="N2,N2-dimethylguanosine tRNA methyltransferase, C-terminal domain"/>
    <property type="match status" value="1"/>
</dbReference>
<evidence type="ECO:0000256" key="8">
    <source>
        <dbReference type="PROSITE-ProRule" id="PRU00958"/>
    </source>
</evidence>
<keyword evidence="6 8" id="KW-0694">RNA-binding</keyword>
<evidence type="ECO:0000256" key="1">
    <source>
        <dbReference type="ARBA" id="ARBA00022555"/>
    </source>
</evidence>
<dbReference type="GO" id="GO:0002940">
    <property type="term" value="P:tRNA N2-guanine methylation"/>
    <property type="evidence" value="ECO:0007669"/>
    <property type="project" value="TreeGrafter"/>
</dbReference>
<proteinExistence type="inferred from homology"/>
<keyword evidence="3 8" id="KW-0808">Transferase</keyword>
<dbReference type="GO" id="GO:0160104">
    <property type="term" value="F:tRNA (guanine(26)-N2)-dimethyltransferase activity"/>
    <property type="evidence" value="ECO:0007669"/>
    <property type="project" value="UniProtKB-EC"/>
</dbReference>
<dbReference type="EMBL" id="KF900802">
    <property type="protein sequence ID" value="AIF07447.1"/>
    <property type="molecule type" value="Genomic_DNA"/>
</dbReference>